<dbReference type="Proteomes" id="UP000749559">
    <property type="component" value="Unassembled WGS sequence"/>
</dbReference>
<organism evidence="1 2">
    <name type="scientific">Owenia fusiformis</name>
    <name type="common">Polychaete worm</name>
    <dbReference type="NCBI Taxonomy" id="6347"/>
    <lineage>
        <taxon>Eukaryota</taxon>
        <taxon>Metazoa</taxon>
        <taxon>Spiralia</taxon>
        <taxon>Lophotrochozoa</taxon>
        <taxon>Annelida</taxon>
        <taxon>Polychaeta</taxon>
        <taxon>Sedentaria</taxon>
        <taxon>Canalipalpata</taxon>
        <taxon>Sabellida</taxon>
        <taxon>Oweniida</taxon>
        <taxon>Oweniidae</taxon>
        <taxon>Owenia</taxon>
    </lineage>
</organism>
<gene>
    <name evidence="1" type="ORF">OFUS_LOCUS22292</name>
</gene>
<feature type="non-terminal residue" evidence="1">
    <location>
        <position position="1"/>
    </location>
</feature>
<comment type="caution">
    <text evidence="1">The sequence shown here is derived from an EMBL/GenBank/DDBJ whole genome shotgun (WGS) entry which is preliminary data.</text>
</comment>
<reference evidence="1" key="1">
    <citation type="submission" date="2022-03" db="EMBL/GenBank/DDBJ databases">
        <authorList>
            <person name="Martin C."/>
        </authorList>
    </citation>
    <scope>NUCLEOTIDE SEQUENCE</scope>
</reference>
<dbReference type="InterPro" id="IPR021381">
    <property type="entry name" value="DUF3011"/>
</dbReference>
<proteinExistence type="predicted"/>
<evidence type="ECO:0000313" key="1">
    <source>
        <dbReference type="EMBL" id="CAH1798113.1"/>
    </source>
</evidence>
<dbReference type="AlphaFoldDB" id="A0A8S4PWX1"/>
<feature type="non-terminal residue" evidence="1">
    <location>
        <position position="162"/>
    </location>
</feature>
<dbReference type="Pfam" id="PF11218">
    <property type="entry name" value="DUF3011"/>
    <property type="match status" value="1"/>
</dbReference>
<sequence>CRGEFCVHFQEPEAHTPTSTPGLTSPPNQQGDYCLYCASRGWRNTTCSVFDDKPFLASMSVQDVTLKTQVSRTQCMKNKWGLNYEAGTIWVAKGCRGEFCVHFQEHEANTPTPTPDLTSPPNQQGTKATPFLSYAHFSINLFKKYKLGRQLNLLTLFNKTLI</sequence>
<protein>
    <submittedName>
        <fullName evidence="1">Uncharacterized protein</fullName>
    </submittedName>
</protein>
<dbReference type="EMBL" id="CAIIXF020000010">
    <property type="protein sequence ID" value="CAH1798113.1"/>
    <property type="molecule type" value="Genomic_DNA"/>
</dbReference>
<keyword evidence="2" id="KW-1185">Reference proteome</keyword>
<accession>A0A8S4PWX1</accession>
<name>A0A8S4PWX1_OWEFU</name>
<evidence type="ECO:0000313" key="2">
    <source>
        <dbReference type="Proteomes" id="UP000749559"/>
    </source>
</evidence>